<reference evidence="1 2" key="1">
    <citation type="submission" date="2010-04" db="EMBL/GenBank/DDBJ databases">
        <authorList>
            <person name="Weinstock G."/>
            <person name="Sodergren E."/>
            <person name="Clifton S."/>
            <person name="Fulton L."/>
            <person name="Fulton B."/>
            <person name="Courtney L."/>
            <person name="Fronick C."/>
            <person name="Harrison M."/>
            <person name="Strong C."/>
            <person name="Farmer C."/>
            <person name="Delahaunty K."/>
            <person name="Markovic C."/>
            <person name="Hall O."/>
            <person name="Minx P."/>
            <person name="Tomlinson C."/>
            <person name="Mitreva M."/>
            <person name="Hou S."/>
            <person name="Wollam A."/>
            <person name="Pepin K.H."/>
            <person name="Johnson M."/>
            <person name="Bhonagiri V."/>
            <person name="Zhang X."/>
            <person name="Suruliraj S."/>
            <person name="Warren W."/>
            <person name="Chinwalla A."/>
            <person name="Mardis E.R."/>
            <person name="Wilson R.K."/>
        </authorList>
    </citation>
    <scope>NUCLEOTIDE SEQUENCE [LARGE SCALE GENOMIC DNA]</scope>
    <source>
        <strain evidence="1 2">DSM 20306</strain>
    </source>
</reference>
<comment type="caution">
    <text evidence="1">The sequence shown here is derived from an EMBL/GenBank/DDBJ whole genome shotgun (WGS) entry which is preliminary data.</text>
</comment>
<dbReference type="Proteomes" id="UP000006015">
    <property type="component" value="Unassembled WGS sequence"/>
</dbReference>
<dbReference type="EMBL" id="ADNS01000014">
    <property type="protein sequence ID" value="EFG81116.1"/>
    <property type="molecule type" value="Genomic_DNA"/>
</dbReference>
<evidence type="ECO:0000313" key="2">
    <source>
        <dbReference type="Proteomes" id="UP000006015"/>
    </source>
</evidence>
<evidence type="ECO:0000313" key="1">
    <source>
        <dbReference type="EMBL" id="EFG81116.1"/>
    </source>
</evidence>
<proteinExistence type="predicted"/>
<name>A0ABN0AE92_CORAM</name>
<gene>
    <name evidence="1" type="ORF">HMPREF0281_01663</name>
</gene>
<sequence length="49" mass="5652">MACSPASTIEENPVTKPVWDENLHEFFIREDMQELILGGCLYLQRRAAE</sequence>
<keyword evidence="2" id="KW-1185">Reference proteome</keyword>
<organism evidence="1 2">
    <name type="scientific">Corynebacterium ammoniagenes DSM 20306</name>
    <dbReference type="NCBI Taxonomy" id="649754"/>
    <lineage>
        <taxon>Bacteria</taxon>
        <taxon>Bacillati</taxon>
        <taxon>Actinomycetota</taxon>
        <taxon>Actinomycetes</taxon>
        <taxon>Mycobacteriales</taxon>
        <taxon>Corynebacteriaceae</taxon>
        <taxon>Corynebacterium</taxon>
    </lineage>
</organism>
<accession>A0ABN0AE92</accession>
<protein>
    <submittedName>
        <fullName evidence="1">Uncharacterized protein</fullName>
    </submittedName>
</protein>